<dbReference type="InterPro" id="IPR013762">
    <property type="entry name" value="Integrase-like_cat_sf"/>
</dbReference>
<gene>
    <name evidence="2" type="ORF">ILUMI_00214</name>
</gene>
<keyword evidence="1" id="KW-0233">DNA recombination</keyword>
<dbReference type="InterPro" id="IPR011010">
    <property type="entry name" value="DNA_brk_join_enz"/>
</dbReference>
<dbReference type="Proteomes" id="UP000801492">
    <property type="component" value="Unassembled WGS sequence"/>
</dbReference>
<evidence type="ECO:0000313" key="3">
    <source>
        <dbReference type="Proteomes" id="UP000801492"/>
    </source>
</evidence>
<name>A0A8K0DHQ3_IGNLU</name>
<evidence type="ECO:0000256" key="1">
    <source>
        <dbReference type="ARBA" id="ARBA00023172"/>
    </source>
</evidence>
<dbReference type="GO" id="GO:0015074">
    <property type="term" value="P:DNA integration"/>
    <property type="evidence" value="ECO:0007669"/>
    <property type="project" value="InterPro"/>
</dbReference>
<protein>
    <submittedName>
        <fullName evidence="2">Uncharacterized protein</fullName>
    </submittedName>
</protein>
<proteinExistence type="predicted"/>
<dbReference type="OrthoDB" id="6776093at2759"/>
<comment type="caution">
    <text evidence="2">The sequence shown here is derived from an EMBL/GenBank/DDBJ whole genome shotgun (WGS) entry which is preliminary data.</text>
</comment>
<sequence>MNMTLFIVSYELAWRKGEGARCLTDYFSEELQNDGTTIGRLLYNLVFSKRCQKGASERTADKWLISNLNSPKKCPVQLSKKIMPKDDRKISKWIEEGAQTVGSIDTKTRKITNRSLRSTAASHLSKAGVGEQELIKITEHGNSSSIQPYLLMDVGHHEQIIEKF</sequence>
<organism evidence="2 3">
    <name type="scientific">Ignelater luminosus</name>
    <name type="common">Cucubano</name>
    <name type="synonym">Pyrophorus luminosus</name>
    <dbReference type="NCBI Taxonomy" id="2038154"/>
    <lineage>
        <taxon>Eukaryota</taxon>
        <taxon>Metazoa</taxon>
        <taxon>Ecdysozoa</taxon>
        <taxon>Arthropoda</taxon>
        <taxon>Hexapoda</taxon>
        <taxon>Insecta</taxon>
        <taxon>Pterygota</taxon>
        <taxon>Neoptera</taxon>
        <taxon>Endopterygota</taxon>
        <taxon>Coleoptera</taxon>
        <taxon>Polyphaga</taxon>
        <taxon>Elateriformia</taxon>
        <taxon>Elateroidea</taxon>
        <taxon>Elateridae</taxon>
        <taxon>Agrypninae</taxon>
        <taxon>Pyrophorini</taxon>
        <taxon>Ignelater</taxon>
    </lineage>
</organism>
<dbReference type="AlphaFoldDB" id="A0A8K0DHQ3"/>
<keyword evidence="3" id="KW-1185">Reference proteome</keyword>
<dbReference type="Gene3D" id="1.10.443.10">
    <property type="entry name" value="Intergrase catalytic core"/>
    <property type="match status" value="1"/>
</dbReference>
<dbReference type="EMBL" id="VTPC01000392">
    <property type="protein sequence ID" value="KAF2905964.1"/>
    <property type="molecule type" value="Genomic_DNA"/>
</dbReference>
<reference evidence="2" key="1">
    <citation type="submission" date="2019-08" db="EMBL/GenBank/DDBJ databases">
        <title>The genome of the North American firefly Photinus pyralis.</title>
        <authorList>
            <consortium name="Photinus pyralis genome working group"/>
            <person name="Fallon T.R."/>
            <person name="Sander Lower S.E."/>
            <person name="Weng J.-K."/>
        </authorList>
    </citation>
    <scope>NUCLEOTIDE SEQUENCE</scope>
    <source>
        <strain evidence="2">TRF0915ILg1</strain>
        <tissue evidence="2">Whole body</tissue>
    </source>
</reference>
<accession>A0A8K0DHQ3</accession>
<dbReference type="GO" id="GO:0003677">
    <property type="term" value="F:DNA binding"/>
    <property type="evidence" value="ECO:0007669"/>
    <property type="project" value="InterPro"/>
</dbReference>
<evidence type="ECO:0000313" key="2">
    <source>
        <dbReference type="EMBL" id="KAF2905964.1"/>
    </source>
</evidence>
<dbReference type="SUPFAM" id="SSF56349">
    <property type="entry name" value="DNA breaking-rejoining enzymes"/>
    <property type="match status" value="1"/>
</dbReference>
<dbReference type="GO" id="GO:0006310">
    <property type="term" value="P:DNA recombination"/>
    <property type="evidence" value="ECO:0007669"/>
    <property type="project" value="UniProtKB-KW"/>
</dbReference>